<organism evidence="1 2">
    <name type="scientific">Rhizoctonia solani</name>
    <dbReference type="NCBI Taxonomy" id="456999"/>
    <lineage>
        <taxon>Eukaryota</taxon>
        <taxon>Fungi</taxon>
        <taxon>Dikarya</taxon>
        <taxon>Basidiomycota</taxon>
        <taxon>Agaricomycotina</taxon>
        <taxon>Agaricomycetes</taxon>
        <taxon>Cantharellales</taxon>
        <taxon>Ceratobasidiaceae</taxon>
        <taxon>Rhizoctonia</taxon>
    </lineage>
</organism>
<dbReference type="SUPFAM" id="SSF54695">
    <property type="entry name" value="POZ domain"/>
    <property type="match status" value="1"/>
</dbReference>
<dbReference type="Gene3D" id="3.30.710.10">
    <property type="entry name" value="Potassium Channel Kv1.1, Chain A"/>
    <property type="match status" value="1"/>
</dbReference>
<dbReference type="PANTHER" id="PTHR31758:SF2">
    <property type="entry name" value="BTB_POZ DOMAIN-CONTAINING PROTEIN YLR108C"/>
    <property type="match status" value="1"/>
</dbReference>
<protein>
    <recommendedName>
        <fullName evidence="3">BTB domain-containing protein</fullName>
    </recommendedName>
</protein>
<name>A0A8H3AWZ1_9AGAM</name>
<sequence>MEYEPKYTVVLRGQEFILTKSQIEFDSPNYFTACFLGDFHEAQTKRLELSRSPDLFKLIIEHLCGYEVLPLDNKANTSDMSADSVLRNLRADALFYQLDGLVKSCDRAIKPRKTGRSFMIIGRRSPYTRILSNADSSSTISVEGLRWEKGYLKPGDVWVTTVTEDILNRMGQLQLRRSYADFEGLETVAAIEDFAQKAVGNYSKSGWTLMGWRFEAIPRPDDGSGQPGTKILIVLEGL</sequence>
<accession>A0A8H3AWZ1</accession>
<comment type="caution">
    <text evidence="1">The sequence shown here is derived from an EMBL/GenBank/DDBJ whole genome shotgun (WGS) entry which is preliminary data.</text>
</comment>
<reference evidence="1" key="1">
    <citation type="submission" date="2021-01" db="EMBL/GenBank/DDBJ databases">
        <authorList>
            <person name="Kaushik A."/>
        </authorList>
    </citation>
    <scope>NUCLEOTIDE SEQUENCE</scope>
    <source>
        <strain evidence="1">AG2-2IIIB</strain>
    </source>
</reference>
<dbReference type="Proteomes" id="UP000663843">
    <property type="component" value="Unassembled WGS sequence"/>
</dbReference>
<gene>
    <name evidence="1" type="ORF">RDB_LOCUS77146</name>
</gene>
<evidence type="ECO:0000313" key="1">
    <source>
        <dbReference type="EMBL" id="CAE6442469.1"/>
    </source>
</evidence>
<dbReference type="PANTHER" id="PTHR31758">
    <property type="entry name" value="BTB/POZ DOMAIN-CONTAINING PROTEIN YLR108C"/>
    <property type="match status" value="1"/>
</dbReference>
<proteinExistence type="predicted"/>
<dbReference type="AlphaFoldDB" id="A0A8H3AWZ1"/>
<evidence type="ECO:0008006" key="3">
    <source>
        <dbReference type="Google" id="ProtNLM"/>
    </source>
</evidence>
<dbReference type="InterPro" id="IPR011333">
    <property type="entry name" value="SKP1/BTB/POZ_sf"/>
</dbReference>
<dbReference type="EMBL" id="CAJMWT010002416">
    <property type="protein sequence ID" value="CAE6442469.1"/>
    <property type="molecule type" value="Genomic_DNA"/>
</dbReference>
<evidence type="ECO:0000313" key="2">
    <source>
        <dbReference type="Proteomes" id="UP000663843"/>
    </source>
</evidence>